<feature type="non-terminal residue" evidence="2">
    <location>
        <position position="41"/>
    </location>
</feature>
<organism evidence="2 3">
    <name type="scientific">Trifolium medium</name>
    <dbReference type="NCBI Taxonomy" id="97028"/>
    <lineage>
        <taxon>Eukaryota</taxon>
        <taxon>Viridiplantae</taxon>
        <taxon>Streptophyta</taxon>
        <taxon>Embryophyta</taxon>
        <taxon>Tracheophyta</taxon>
        <taxon>Spermatophyta</taxon>
        <taxon>Magnoliopsida</taxon>
        <taxon>eudicotyledons</taxon>
        <taxon>Gunneridae</taxon>
        <taxon>Pentapetalae</taxon>
        <taxon>rosids</taxon>
        <taxon>fabids</taxon>
        <taxon>Fabales</taxon>
        <taxon>Fabaceae</taxon>
        <taxon>Papilionoideae</taxon>
        <taxon>50 kb inversion clade</taxon>
        <taxon>NPAAA clade</taxon>
        <taxon>Hologalegina</taxon>
        <taxon>IRL clade</taxon>
        <taxon>Trifolieae</taxon>
        <taxon>Trifolium</taxon>
    </lineage>
</organism>
<accession>A0A392VF16</accession>
<proteinExistence type="predicted"/>
<reference evidence="2 3" key="1">
    <citation type="journal article" date="2018" name="Front. Plant Sci.">
        <title>Red Clover (Trifolium pratense) and Zigzag Clover (T. medium) - A Picture of Genomic Similarities and Differences.</title>
        <authorList>
            <person name="Dluhosova J."/>
            <person name="Istvanek J."/>
            <person name="Nedelnik J."/>
            <person name="Repkova J."/>
        </authorList>
    </citation>
    <scope>NUCLEOTIDE SEQUENCE [LARGE SCALE GENOMIC DNA]</scope>
    <source>
        <strain evidence="3">cv. 10/8</strain>
        <tissue evidence="2">Leaf</tissue>
    </source>
</reference>
<comment type="caution">
    <text evidence="2">The sequence shown here is derived from an EMBL/GenBank/DDBJ whole genome shotgun (WGS) entry which is preliminary data.</text>
</comment>
<name>A0A392VF16_9FABA</name>
<evidence type="ECO:0000313" key="2">
    <source>
        <dbReference type="EMBL" id="MCI86986.1"/>
    </source>
</evidence>
<evidence type="ECO:0000313" key="3">
    <source>
        <dbReference type="Proteomes" id="UP000265520"/>
    </source>
</evidence>
<feature type="region of interest" description="Disordered" evidence="1">
    <location>
        <begin position="1"/>
        <end position="24"/>
    </location>
</feature>
<protein>
    <submittedName>
        <fullName evidence="2">Uncharacterized protein</fullName>
    </submittedName>
</protein>
<sequence>MRFTIFQKALSPPPPKPWKELGNNYPDYADLTREELDDEFR</sequence>
<dbReference type="AlphaFoldDB" id="A0A392VF16"/>
<dbReference type="EMBL" id="LXQA011154738">
    <property type="protein sequence ID" value="MCI86986.1"/>
    <property type="molecule type" value="Genomic_DNA"/>
</dbReference>
<evidence type="ECO:0000256" key="1">
    <source>
        <dbReference type="SAM" id="MobiDB-lite"/>
    </source>
</evidence>
<dbReference type="Proteomes" id="UP000265520">
    <property type="component" value="Unassembled WGS sequence"/>
</dbReference>
<keyword evidence="3" id="KW-1185">Reference proteome</keyword>